<evidence type="ECO:0000313" key="3">
    <source>
        <dbReference type="EMBL" id="QGX96601.1"/>
    </source>
</evidence>
<accession>A0A6B9FD81</accession>
<protein>
    <recommendedName>
        <fullName evidence="2">HNH nuclease domain-containing protein</fullName>
    </recommendedName>
</protein>
<dbReference type="InterPro" id="IPR036388">
    <property type="entry name" value="WH-like_DNA-bd_sf"/>
</dbReference>
<dbReference type="CDD" id="cd00085">
    <property type="entry name" value="HNHc"/>
    <property type="match status" value="1"/>
</dbReference>
<sequence>MEAAAAFSEKRLASKFPENDHVRAKIRQTLQRLRDRGEVDFLDENGAYRINDLDLNAELDRESSEADKSRTPDPDSEPQLTEDEERFTETRRRARDSDFIEAVREAYNQTCVVCGSSRETPDGQPEVEAAHIYPKSAGGADDVRNGVALCRLHHWAFDTGWLAFTDDHEILVKDVPEREGYYEFKQLEGNSLVLPEEGGVEPHPTYLQEHRELHGF</sequence>
<feature type="compositionally biased region" description="Basic and acidic residues" evidence="1">
    <location>
        <begin position="58"/>
        <end position="73"/>
    </location>
</feature>
<proteinExistence type="predicted"/>
<evidence type="ECO:0000256" key="1">
    <source>
        <dbReference type="SAM" id="MobiDB-lite"/>
    </source>
</evidence>
<reference evidence="3 4" key="1">
    <citation type="submission" date="2018-12" db="EMBL/GenBank/DDBJ databases">
        <title>Complete genome sequence of Haloplanus rallus MBLA0036.</title>
        <authorList>
            <person name="Nam Y.-d."/>
            <person name="Kang J."/>
            <person name="Chung W.-H."/>
            <person name="Park Y.S."/>
        </authorList>
    </citation>
    <scope>NUCLEOTIDE SEQUENCE [LARGE SCALE GENOMIC DNA]</scope>
    <source>
        <strain evidence="3 4">MBLA0036</strain>
    </source>
</reference>
<dbReference type="OrthoDB" id="11472at2157"/>
<dbReference type="EMBL" id="CP034345">
    <property type="protein sequence ID" value="QGX96601.1"/>
    <property type="molecule type" value="Genomic_DNA"/>
</dbReference>
<dbReference type="AlphaFoldDB" id="A0A6B9FD81"/>
<feature type="region of interest" description="Disordered" evidence="1">
    <location>
        <begin position="1"/>
        <end position="20"/>
    </location>
</feature>
<organism evidence="3 4">
    <name type="scientific">Haloplanus rallus</name>
    <dbReference type="NCBI Taxonomy" id="1816183"/>
    <lineage>
        <taxon>Archaea</taxon>
        <taxon>Methanobacteriati</taxon>
        <taxon>Methanobacteriota</taxon>
        <taxon>Stenosarchaea group</taxon>
        <taxon>Halobacteria</taxon>
        <taxon>Halobacteriales</taxon>
        <taxon>Haloferacaceae</taxon>
        <taxon>Haloplanus</taxon>
    </lineage>
</organism>
<dbReference type="InterPro" id="IPR003615">
    <property type="entry name" value="HNH_nuc"/>
</dbReference>
<evidence type="ECO:0000313" key="4">
    <source>
        <dbReference type="Proteomes" id="UP000428325"/>
    </source>
</evidence>
<dbReference type="InterPro" id="IPR041368">
    <property type="entry name" value="DRP_C"/>
</dbReference>
<dbReference type="KEGG" id="hra:EI982_05070"/>
<feature type="domain" description="HNH nuclease" evidence="2">
    <location>
        <begin position="98"/>
        <end position="155"/>
    </location>
</feature>
<dbReference type="Pfam" id="PF13391">
    <property type="entry name" value="HNH_2"/>
    <property type="match status" value="1"/>
</dbReference>
<dbReference type="Pfam" id="PF17726">
    <property type="entry name" value="DpnI_C"/>
    <property type="match status" value="1"/>
</dbReference>
<feature type="region of interest" description="Disordered" evidence="1">
    <location>
        <begin position="52"/>
        <end position="93"/>
    </location>
</feature>
<evidence type="ECO:0000259" key="2">
    <source>
        <dbReference type="SMART" id="SM00507"/>
    </source>
</evidence>
<feature type="compositionally biased region" description="Acidic residues" evidence="1">
    <location>
        <begin position="74"/>
        <end position="86"/>
    </location>
</feature>
<dbReference type="Proteomes" id="UP000428325">
    <property type="component" value="Chromosome"/>
</dbReference>
<gene>
    <name evidence="3" type="ORF">EI982_05070</name>
</gene>
<dbReference type="Gene3D" id="1.10.10.10">
    <property type="entry name" value="Winged helix-like DNA-binding domain superfamily/Winged helix DNA-binding domain"/>
    <property type="match status" value="1"/>
</dbReference>
<keyword evidence="4" id="KW-1185">Reference proteome</keyword>
<name>A0A6B9FD81_9EURY</name>
<feature type="compositionally biased region" description="Basic and acidic residues" evidence="1">
    <location>
        <begin position="8"/>
        <end position="20"/>
    </location>
</feature>
<dbReference type="Gene3D" id="1.10.30.50">
    <property type="match status" value="1"/>
</dbReference>
<dbReference type="SMART" id="SM00507">
    <property type="entry name" value="HNHc"/>
    <property type="match status" value="1"/>
</dbReference>